<dbReference type="InterPro" id="IPR035965">
    <property type="entry name" value="PAS-like_dom_sf"/>
</dbReference>
<dbReference type="Gene3D" id="1.10.287.130">
    <property type="match status" value="1"/>
</dbReference>
<dbReference type="InterPro" id="IPR005467">
    <property type="entry name" value="His_kinase_dom"/>
</dbReference>
<dbReference type="InterPro" id="IPR004358">
    <property type="entry name" value="Sig_transdc_His_kin-like_C"/>
</dbReference>
<dbReference type="PROSITE" id="PS50113">
    <property type="entry name" value="PAC"/>
    <property type="match status" value="1"/>
</dbReference>
<feature type="domain" description="Response regulatory" evidence="9">
    <location>
        <begin position="619"/>
        <end position="732"/>
    </location>
</feature>
<dbReference type="SUPFAM" id="SSF55785">
    <property type="entry name" value="PYP-like sensor domain (PAS domain)"/>
    <property type="match status" value="1"/>
</dbReference>
<dbReference type="InterPro" id="IPR000700">
    <property type="entry name" value="PAS-assoc_C"/>
</dbReference>
<dbReference type="PROSITE" id="PS50109">
    <property type="entry name" value="HIS_KIN"/>
    <property type="match status" value="1"/>
</dbReference>
<dbReference type="InterPro" id="IPR011006">
    <property type="entry name" value="CheY-like_superfamily"/>
</dbReference>
<dbReference type="InterPro" id="IPR003018">
    <property type="entry name" value="GAF"/>
</dbReference>
<dbReference type="InterPro" id="IPR001610">
    <property type="entry name" value="PAC"/>
</dbReference>
<evidence type="ECO:0000256" key="5">
    <source>
        <dbReference type="ARBA" id="ARBA00022777"/>
    </source>
</evidence>
<dbReference type="InterPro" id="IPR001789">
    <property type="entry name" value="Sig_transdc_resp-reg_receiver"/>
</dbReference>
<dbReference type="Pfam" id="PF13185">
    <property type="entry name" value="GAF_2"/>
    <property type="match status" value="1"/>
</dbReference>
<dbReference type="GO" id="GO:0000155">
    <property type="term" value="F:phosphorelay sensor kinase activity"/>
    <property type="evidence" value="ECO:0007669"/>
    <property type="project" value="InterPro"/>
</dbReference>
<gene>
    <name evidence="12" type="ORF">BGE01nite_43760</name>
</gene>
<evidence type="ECO:0000256" key="2">
    <source>
        <dbReference type="ARBA" id="ARBA00012438"/>
    </source>
</evidence>
<dbReference type="PANTHER" id="PTHR43547:SF2">
    <property type="entry name" value="HYBRID SIGNAL TRANSDUCTION HISTIDINE KINASE C"/>
    <property type="match status" value="1"/>
</dbReference>
<feature type="domain" description="PAS" evidence="10">
    <location>
        <begin position="66"/>
        <end position="134"/>
    </location>
</feature>
<sequence>MPPSDQILSETAETARLYADNAELRTRLREAEETLNAIRNGEVDALVVEGHSGAQIFTLQGTEAESNQFRGDILSQISDAVVAVDNDQHVTYLNYAAERQYGITASEALGRHLNELWTGEWSSPADEDAATKALTDGVCWRGETRHVKRNGETIHVESSVTPLQDPAGSSIGSLATIRDITDRKRTELLMLEQKHLLETIAKGRPLDECLANLCNAVTRLSPRSRACVLLADAARKKFHRSIAPTLMPSFGQALRDAPIEEESMGTCGDAVFSSTQVTCADIANETRWSPLWRELCLSHGIKACRSAPVLNTNGEAFASVMLCLDEARSPTQWEQRLVEFGTSLVAIAMERDLAAQSLLEAKEAAELANKSKDRFLAVLSHELRTPLTPALLAVAALEQDSGLPAEAREELAMIKRNIELETKLIDDLLDLSRITTGKLTLNSELVHLNEIVRDVCEICRSQVQEQGLTLDMSLDPKAGVISADPARFRQVLWNVLKNAIKFTPMNGRIQISTTRTKDDICEVRIQDSGAGIPPEVLPHVFNAFEQGGSGITRQFGGLGLGLAICKALMDLHGGSIHAESAGAGEGATFLIQIPGKLLTATARIRLTLPDAAPPLPSLRLLLVEDNADTARMLSRLLTRAGFTVLSAPNVASAVAIAKSEAFDVLISDLGLPDGTGHEVMKQVRTLHKVPGIAMSGYGMDEDLRRSHDAGFVEHLVKPIQASQLIEAIRRVLR</sequence>
<dbReference type="PROSITE" id="PS50112">
    <property type="entry name" value="PAS"/>
    <property type="match status" value="1"/>
</dbReference>
<comment type="caution">
    <text evidence="12">The sequence shown here is derived from an EMBL/GenBank/DDBJ whole genome shotgun (WGS) entry which is preliminary data.</text>
</comment>
<dbReference type="EC" id="2.7.13.3" evidence="2"/>
<dbReference type="SMART" id="SM00387">
    <property type="entry name" value="HATPase_c"/>
    <property type="match status" value="1"/>
</dbReference>
<dbReference type="InterPro" id="IPR036097">
    <property type="entry name" value="HisK_dim/P_sf"/>
</dbReference>
<dbReference type="Pfam" id="PF00072">
    <property type="entry name" value="Response_reg"/>
    <property type="match status" value="1"/>
</dbReference>
<dbReference type="SUPFAM" id="SSF47384">
    <property type="entry name" value="Homodimeric domain of signal transducing histidine kinase"/>
    <property type="match status" value="1"/>
</dbReference>
<dbReference type="Gene3D" id="3.40.50.2300">
    <property type="match status" value="1"/>
</dbReference>
<evidence type="ECO:0000256" key="1">
    <source>
        <dbReference type="ARBA" id="ARBA00000085"/>
    </source>
</evidence>
<dbReference type="PROSITE" id="PS50110">
    <property type="entry name" value="RESPONSE_REGULATORY"/>
    <property type="match status" value="1"/>
</dbReference>
<evidence type="ECO:0000256" key="7">
    <source>
        <dbReference type="SAM" id="Coils"/>
    </source>
</evidence>
<dbReference type="Pfam" id="PF08448">
    <property type="entry name" value="PAS_4"/>
    <property type="match status" value="1"/>
</dbReference>
<dbReference type="SUPFAM" id="SSF55781">
    <property type="entry name" value="GAF domain-like"/>
    <property type="match status" value="1"/>
</dbReference>
<dbReference type="SMART" id="SM00448">
    <property type="entry name" value="REC"/>
    <property type="match status" value="1"/>
</dbReference>
<dbReference type="Pfam" id="PF02518">
    <property type="entry name" value="HATPase_c"/>
    <property type="match status" value="1"/>
</dbReference>
<evidence type="ECO:0000259" key="10">
    <source>
        <dbReference type="PROSITE" id="PS50112"/>
    </source>
</evidence>
<dbReference type="InterPro" id="IPR000014">
    <property type="entry name" value="PAS"/>
</dbReference>
<proteinExistence type="predicted"/>
<dbReference type="CDD" id="cd00082">
    <property type="entry name" value="HisKA"/>
    <property type="match status" value="1"/>
</dbReference>
<evidence type="ECO:0000259" key="11">
    <source>
        <dbReference type="PROSITE" id="PS50113"/>
    </source>
</evidence>
<dbReference type="InterPro" id="IPR003661">
    <property type="entry name" value="HisK_dim/P_dom"/>
</dbReference>
<dbReference type="Proteomes" id="UP000321577">
    <property type="component" value="Unassembled WGS sequence"/>
</dbReference>
<feature type="domain" description="Histidine kinase" evidence="8">
    <location>
        <begin position="378"/>
        <end position="597"/>
    </location>
</feature>
<feature type="modified residue" description="4-aspartylphosphate" evidence="6">
    <location>
        <position position="668"/>
    </location>
</feature>
<organism evidence="12 13">
    <name type="scientific">Brevifollis gellanilyticus</name>
    <dbReference type="NCBI Taxonomy" id="748831"/>
    <lineage>
        <taxon>Bacteria</taxon>
        <taxon>Pseudomonadati</taxon>
        <taxon>Verrucomicrobiota</taxon>
        <taxon>Verrucomicrobiia</taxon>
        <taxon>Verrucomicrobiales</taxon>
        <taxon>Verrucomicrobiaceae</taxon>
    </lineage>
</organism>
<dbReference type="SMART" id="SM00388">
    <property type="entry name" value="HisKA"/>
    <property type="match status" value="1"/>
</dbReference>
<dbReference type="Gene3D" id="3.30.450.40">
    <property type="match status" value="1"/>
</dbReference>
<evidence type="ECO:0000256" key="4">
    <source>
        <dbReference type="ARBA" id="ARBA00022679"/>
    </source>
</evidence>
<dbReference type="CDD" id="cd16922">
    <property type="entry name" value="HATPase_EvgS-ArcB-TorS-like"/>
    <property type="match status" value="1"/>
</dbReference>
<evidence type="ECO:0000256" key="6">
    <source>
        <dbReference type="PROSITE-ProRule" id="PRU00169"/>
    </source>
</evidence>
<feature type="domain" description="PAC" evidence="11">
    <location>
        <begin position="140"/>
        <end position="192"/>
    </location>
</feature>
<dbReference type="InterPro" id="IPR003594">
    <property type="entry name" value="HATPase_dom"/>
</dbReference>
<dbReference type="SMART" id="SM00091">
    <property type="entry name" value="PAS"/>
    <property type="match status" value="1"/>
</dbReference>
<reference evidence="12 13" key="1">
    <citation type="submission" date="2019-07" db="EMBL/GenBank/DDBJ databases">
        <title>Whole genome shotgun sequence of Brevifollis gellanilyticus NBRC 108608.</title>
        <authorList>
            <person name="Hosoyama A."/>
            <person name="Uohara A."/>
            <person name="Ohji S."/>
            <person name="Ichikawa N."/>
        </authorList>
    </citation>
    <scope>NUCLEOTIDE SEQUENCE [LARGE SCALE GENOMIC DNA]</scope>
    <source>
        <strain evidence="12 13">NBRC 108608</strain>
    </source>
</reference>
<keyword evidence="3 6" id="KW-0597">Phosphoprotein</keyword>
<name>A0A512MEB5_9BACT</name>
<dbReference type="SUPFAM" id="SSF55874">
    <property type="entry name" value="ATPase domain of HSP90 chaperone/DNA topoisomerase II/histidine kinase"/>
    <property type="match status" value="1"/>
</dbReference>
<dbReference type="CDD" id="cd00130">
    <property type="entry name" value="PAS"/>
    <property type="match status" value="1"/>
</dbReference>
<keyword evidence="13" id="KW-1185">Reference proteome</keyword>
<evidence type="ECO:0000313" key="13">
    <source>
        <dbReference type="Proteomes" id="UP000321577"/>
    </source>
</evidence>
<dbReference type="AlphaFoldDB" id="A0A512MEB5"/>
<dbReference type="InterPro" id="IPR029016">
    <property type="entry name" value="GAF-like_dom_sf"/>
</dbReference>
<keyword evidence="5" id="KW-0418">Kinase</keyword>
<dbReference type="Pfam" id="PF00512">
    <property type="entry name" value="HisKA"/>
    <property type="match status" value="1"/>
</dbReference>
<dbReference type="NCBIfam" id="TIGR00229">
    <property type="entry name" value="sensory_box"/>
    <property type="match status" value="1"/>
</dbReference>
<dbReference type="SUPFAM" id="SSF52172">
    <property type="entry name" value="CheY-like"/>
    <property type="match status" value="1"/>
</dbReference>
<dbReference type="PRINTS" id="PR00344">
    <property type="entry name" value="BCTRLSENSOR"/>
</dbReference>
<feature type="coiled-coil region" evidence="7">
    <location>
        <begin position="14"/>
        <end position="41"/>
    </location>
</feature>
<dbReference type="EMBL" id="BKAG01000041">
    <property type="protein sequence ID" value="GEP45085.1"/>
    <property type="molecule type" value="Genomic_DNA"/>
</dbReference>
<dbReference type="FunFam" id="3.30.565.10:FF:000006">
    <property type="entry name" value="Sensor histidine kinase WalK"/>
    <property type="match status" value="1"/>
</dbReference>
<dbReference type="PANTHER" id="PTHR43547">
    <property type="entry name" value="TWO-COMPONENT HISTIDINE KINASE"/>
    <property type="match status" value="1"/>
</dbReference>
<dbReference type="Gene3D" id="3.30.565.10">
    <property type="entry name" value="Histidine kinase-like ATPase, C-terminal domain"/>
    <property type="match status" value="1"/>
</dbReference>
<keyword evidence="7" id="KW-0175">Coiled coil</keyword>
<protein>
    <recommendedName>
        <fullName evidence="2">histidine kinase</fullName>
        <ecNumber evidence="2">2.7.13.3</ecNumber>
    </recommendedName>
</protein>
<evidence type="ECO:0000259" key="9">
    <source>
        <dbReference type="PROSITE" id="PS50110"/>
    </source>
</evidence>
<dbReference type="InterPro" id="IPR013656">
    <property type="entry name" value="PAS_4"/>
</dbReference>
<evidence type="ECO:0000259" key="8">
    <source>
        <dbReference type="PROSITE" id="PS50109"/>
    </source>
</evidence>
<comment type="catalytic activity">
    <reaction evidence="1">
        <text>ATP + protein L-histidine = ADP + protein N-phospho-L-histidine.</text>
        <dbReference type="EC" id="2.7.13.3"/>
    </reaction>
</comment>
<dbReference type="SMART" id="SM00086">
    <property type="entry name" value="PAC"/>
    <property type="match status" value="1"/>
</dbReference>
<keyword evidence="4" id="KW-0808">Transferase</keyword>
<dbReference type="RefSeq" id="WP_146853645.1">
    <property type="nucleotide sequence ID" value="NZ_BKAG01000041.1"/>
</dbReference>
<dbReference type="OrthoDB" id="9813394at2"/>
<accession>A0A512MEB5</accession>
<dbReference type="InterPro" id="IPR036890">
    <property type="entry name" value="HATPase_C_sf"/>
</dbReference>
<evidence type="ECO:0000313" key="12">
    <source>
        <dbReference type="EMBL" id="GEP45085.1"/>
    </source>
</evidence>
<dbReference type="Gene3D" id="3.30.450.20">
    <property type="entry name" value="PAS domain"/>
    <property type="match status" value="1"/>
</dbReference>
<evidence type="ECO:0000256" key="3">
    <source>
        <dbReference type="ARBA" id="ARBA00022553"/>
    </source>
</evidence>